<evidence type="ECO:0000313" key="1">
    <source>
        <dbReference type="EMBL" id="GLR05153.1"/>
    </source>
</evidence>
<dbReference type="Proteomes" id="UP001156669">
    <property type="component" value="Unassembled WGS sequence"/>
</dbReference>
<name>A0ABQ5Y3X2_9VIBR</name>
<protein>
    <submittedName>
        <fullName evidence="1">Uncharacterized protein</fullName>
    </submittedName>
</protein>
<accession>A0ABQ5Y3X2</accession>
<keyword evidence="2" id="KW-1185">Reference proteome</keyword>
<evidence type="ECO:0000313" key="2">
    <source>
        <dbReference type="Proteomes" id="UP001156669"/>
    </source>
</evidence>
<dbReference type="EMBL" id="BSOE01000052">
    <property type="protein sequence ID" value="GLR05153.1"/>
    <property type="molecule type" value="Genomic_DNA"/>
</dbReference>
<gene>
    <name evidence="1" type="ORF">GCM10007906_27410</name>
</gene>
<reference evidence="2" key="1">
    <citation type="journal article" date="2019" name="Int. J. Syst. Evol. Microbiol.">
        <title>The Global Catalogue of Microorganisms (GCM) 10K type strain sequencing project: providing services to taxonomists for standard genome sequencing and annotation.</title>
        <authorList>
            <consortium name="The Broad Institute Genomics Platform"/>
            <consortium name="The Broad Institute Genome Sequencing Center for Infectious Disease"/>
            <person name="Wu L."/>
            <person name="Ma J."/>
        </authorList>
    </citation>
    <scope>NUCLEOTIDE SEQUENCE [LARGE SCALE GENOMIC DNA]</scope>
    <source>
        <strain evidence="2">NBRC 110633</strain>
    </source>
</reference>
<proteinExistence type="predicted"/>
<sequence length="61" mass="7065">MSSLEMSLTLILNSTETRFPQARAPVVGTEKDAEETSLFLRDKDEGEKMFRFFEFLSINLF</sequence>
<organism evidence="1 2">
    <name type="scientific">Vibrio hyugaensis</name>
    <dbReference type="NCBI Taxonomy" id="1534743"/>
    <lineage>
        <taxon>Bacteria</taxon>
        <taxon>Pseudomonadati</taxon>
        <taxon>Pseudomonadota</taxon>
        <taxon>Gammaproteobacteria</taxon>
        <taxon>Vibrionales</taxon>
        <taxon>Vibrionaceae</taxon>
        <taxon>Vibrio</taxon>
    </lineage>
</organism>
<comment type="caution">
    <text evidence="1">The sequence shown here is derived from an EMBL/GenBank/DDBJ whole genome shotgun (WGS) entry which is preliminary data.</text>
</comment>